<evidence type="ECO:0000256" key="4">
    <source>
        <dbReference type="SAM" id="MobiDB-lite"/>
    </source>
</evidence>
<feature type="compositionally biased region" description="Acidic residues" evidence="4">
    <location>
        <begin position="211"/>
        <end position="221"/>
    </location>
</feature>
<feature type="compositionally biased region" description="Basic and acidic residues" evidence="4">
    <location>
        <begin position="118"/>
        <end position="152"/>
    </location>
</feature>
<dbReference type="SUPFAM" id="SSF50249">
    <property type="entry name" value="Nucleic acid-binding proteins"/>
    <property type="match status" value="1"/>
</dbReference>
<sequence>MQELRVTISGNVVADPELRIGSTGNPFTTFRVAVNITKRTDAGVYQEVRTEYYRVTAFGALGHNAMGSLKKGQGVLVYGRFKTETYPRQDGSEGASIEITADALGHDLTFGWADYHKGRKPAEDSSDPRNDPAVRAARQEDYARDQHARDQQRSGWGSGAHNWNSDYVTTDAGTVDPRTGELSSGADGYAADSGTGEAAAPVDLGEGFPPDLDEAEEDVESADDKALV</sequence>
<dbReference type="EMBL" id="CAJA01000179">
    <property type="protein sequence ID" value="CCH73331.1"/>
    <property type="molecule type" value="Genomic_DNA"/>
</dbReference>
<dbReference type="PROSITE" id="PS50935">
    <property type="entry name" value="SSB"/>
    <property type="match status" value="1"/>
</dbReference>
<accession>W6JX67</accession>
<keyword evidence="1 2" id="KW-0238">DNA-binding</keyword>
<dbReference type="PANTHER" id="PTHR10302">
    <property type="entry name" value="SINGLE-STRANDED DNA-BINDING PROTEIN"/>
    <property type="match status" value="1"/>
</dbReference>
<proteinExistence type="predicted"/>
<dbReference type="PANTHER" id="PTHR10302:SF0">
    <property type="entry name" value="SINGLE-STRANDED DNA-BINDING PROTEIN, MITOCHONDRIAL"/>
    <property type="match status" value="1"/>
</dbReference>
<dbReference type="Proteomes" id="UP000035763">
    <property type="component" value="Unassembled WGS sequence"/>
</dbReference>
<evidence type="ECO:0000256" key="1">
    <source>
        <dbReference type="ARBA" id="ARBA00023125"/>
    </source>
</evidence>
<dbReference type="RefSeq" id="WP_048694212.1">
    <property type="nucleotide sequence ID" value="NZ_HG764815.1"/>
</dbReference>
<evidence type="ECO:0000313" key="5">
    <source>
        <dbReference type="EMBL" id="CCH73331.1"/>
    </source>
</evidence>
<dbReference type="GO" id="GO:0009295">
    <property type="term" value="C:nucleoid"/>
    <property type="evidence" value="ECO:0007669"/>
    <property type="project" value="TreeGrafter"/>
</dbReference>
<comment type="caution">
    <text evidence="5">The sequence shown here is derived from an EMBL/GenBank/DDBJ whole genome shotgun (WGS) entry which is preliminary data.</text>
</comment>
<dbReference type="GO" id="GO:0006260">
    <property type="term" value="P:DNA replication"/>
    <property type="evidence" value="ECO:0007669"/>
    <property type="project" value="InterPro"/>
</dbReference>
<dbReference type="AlphaFoldDB" id="W6JX67"/>
<protein>
    <recommendedName>
        <fullName evidence="3">Single-stranded DNA-binding protein</fullName>
    </recommendedName>
</protein>
<keyword evidence="6" id="KW-1185">Reference proteome</keyword>
<evidence type="ECO:0000313" key="6">
    <source>
        <dbReference type="Proteomes" id="UP000035763"/>
    </source>
</evidence>
<dbReference type="GO" id="GO:0003697">
    <property type="term" value="F:single-stranded DNA binding"/>
    <property type="evidence" value="ECO:0007669"/>
    <property type="project" value="InterPro"/>
</dbReference>
<feature type="compositionally biased region" description="Polar residues" evidence="4">
    <location>
        <begin position="161"/>
        <end position="172"/>
    </location>
</feature>
<evidence type="ECO:0000256" key="3">
    <source>
        <dbReference type="RuleBase" id="RU000524"/>
    </source>
</evidence>
<dbReference type="InterPro" id="IPR011344">
    <property type="entry name" value="ssDNA-bd"/>
</dbReference>
<dbReference type="InterPro" id="IPR012340">
    <property type="entry name" value="NA-bd_OB-fold"/>
</dbReference>
<organism evidence="5 6">
    <name type="scientific">Nostocoides australiense Ben110</name>
    <dbReference type="NCBI Taxonomy" id="1193182"/>
    <lineage>
        <taxon>Bacteria</taxon>
        <taxon>Bacillati</taxon>
        <taxon>Actinomycetota</taxon>
        <taxon>Actinomycetes</taxon>
        <taxon>Micrococcales</taxon>
        <taxon>Intrasporangiaceae</taxon>
        <taxon>Nostocoides</taxon>
    </lineage>
</organism>
<dbReference type="STRING" id="1193182.BN11_260002"/>
<dbReference type="InterPro" id="IPR000424">
    <property type="entry name" value="Primosome_PriB/ssb"/>
</dbReference>
<gene>
    <name evidence="5" type="ORF">BN11_260002</name>
</gene>
<feature type="region of interest" description="Disordered" evidence="4">
    <location>
        <begin position="118"/>
        <end position="228"/>
    </location>
</feature>
<dbReference type="Gene3D" id="2.40.50.140">
    <property type="entry name" value="Nucleic acid-binding proteins"/>
    <property type="match status" value="1"/>
</dbReference>
<reference evidence="5 6" key="1">
    <citation type="journal article" date="2013" name="ISME J.">
        <title>A metabolic model for members of the genus Tetrasphaera involved in enhanced biological phosphorus removal.</title>
        <authorList>
            <person name="Kristiansen R."/>
            <person name="Nguyen H.T.T."/>
            <person name="Saunders A.M."/>
            <person name="Nielsen J.L."/>
            <person name="Wimmer R."/>
            <person name="Le V.Q."/>
            <person name="McIlroy S.J."/>
            <person name="Petrovski S."/>
            <person name="Seviour R.J."/>
            <person name="Calteau A."/>
            <person name="Nielsen K.L."/>
            <person name="Nielsen P.H."/>
        </authorList>
    </citation>
    <scope>NUCLEOTIDE SEQUENCE [LARGE SCALE GENOMIC DNA]</scope>
    <source>
        <strain evidence="5 6">Ben110</strain>
    </source>
</reference>
<dbReference type="NCBIfam" id="TIGR00621">
    <property type="entry name" value="ssb"/>
    <property type="match status" value="1"/>
</dbReference>
<evidence type="ECO:0000256" key="2">
    <source>
        <dbReference type="PROSITE-ProRule" id="PRU00252"/>
    </source>
</evidence>
<dbReference type="OrthoDB" id="4427276at2"/>
<dbReference type="Pfam" id="PF00436">
    <property type="entry name" value="SSB"/>
    <property type="match status" value="1"/>
</dbReference>
<name>W6JX67_9MICO</name>
<dbReference type="CDD" id="cd04496">
    <property type="entry name" value="SSB_OBF"/>
    <property type="match status" value="1"/>
</dbReference>